<feature type="transmembrane region" description="Helical" evidence="6">
    <location>
        <begin position="184"/>
        <end position="204"/>
    </location>
</feature>
<organism evidence="7 8">
    <name type="scientific">Sunxiuqinia elliptica</name>
    <dbReference type="NCBI Taxonomy" id="655355"/>
    <lineage>
        <taxon>Bacteria</taxon>
        <taxon>Pseudomonadati</taxon>
        <taxon>Bacteroidota</taxon>
        <taxon>Bacteroidia</taxon>
        <taxon>Marinilabiliales</taxon>
        <taxon>Prolixibacteraceae</taxon>
        <taxon>Sunxiuqinia</taxon>
    </lineage>
</organism>
<comment type="subcellular location">
    <subcellularLocation>
        <location evidence="1">Cell membrane</location>
        <topology evidence="1">Multi-pass membrane protein</topology>
    </subcellularLocation>
</comment>
<evidence type="ECO:0000256" key="4">
    <source>
        <dbReference type="ARBA" id="ARBA00022989"/>
    </source>
</evidence>
<evidence type="ECO:0000256" key="1">
    <source>
        <dbReference type="ARBA" id="ARBA00004651"/>
    </source>
</evidence>
<dbReference type="PANTHER" id="PTHR39087:SF2">
    <property type="entry name" value="UPF0104 MEMBRANE PROTEIN MJ1595"/>
    <property type="match status" value="1"/>
</dbReference>
<dbReference type="Pfam" id="PF03706">
    <property type="entry name" value="LPG_synthase_TM"/>
    <property type="match status" value="1"/>
</dbReference>
<keyword evidence="3 6" id="KW-0812">Transmembrane</keyword>
<dbReference type="NCBIfam" id="TIGR00374">
    <property type="entry name" value="flippase-like domain"/>
    <property type="match status" value="1"/>
</dbReference>
<evidence type="ECO:0000256" key="6">
    <source>
        <dbReference type="SAM" id="Phobius"/>
    </source>
</evidence>
<dbReference type="EMBL" id="FONW01000002">
    <property type="protein sequence ID" value="SFE91352.1"/>
    <property type="molecule type" value="Genomic_DNA"/>
</dbReference>
<evidence type="ECO:0000313" key="8">
    <source>
        <dbReference type="Proteomes" id="UP000198964"/>
    </source>
</evidence>
<gene>
    <name evidence="7" type="ORF">SAMN05216283_10272</name>
</gene>
<keyword evidence="5 6" id="KW-0472">Membrane</keyword>
<feature type="transmembrane region" description="Helical" evidence="6">
    <location>
        <begin position="238"/>
        <end position="262"/>
    </location>
</feature>
<feature type="transmembrane region" description="Helical" evidence="6">
    <location>
        <begin position="314"/>
        <end position="342"/>
    </location>
</feature>
<proteinExistence type="predicted"/>
<feature type="transmembrane region" description="Helical" evidence="6">
    <location>
        <begin position="61"/>
        <end position="78"/>
    </location>
</feature>
<evidence type="ECO:0000256" key="2">
    <source>
        <dbReference type="ARBA" id="ARBA00022475"/>
    </source>
</evidence>
<accession>A0A1I2EEH5</accession>
<dbReference type="InterPro" id="IPR022791">
    <property type="entry name" value="L-PG_synthase/AglD"/>
</dbReference>
<protein>
    <recommendedName>
        <fullName evidence="9">Lysylphosphatidylglycerol synthase-like protein</fullName>
    </recommendedName>
</protein>
<feature type="transmembrane region" description="Helical" evidence="6">
    <location>
        <begin position="24"/>
        <end position="45"/>
    </location>
</feature>
<feature type="transmembrane region" description="Helical" evidence="6">
    <location>
        <begin position="292"/>
        <end position="308"/>
    </location>
</feature>
<name>A0A1I2EEH5_9BACT</name>
<dbReference type="STRING" id="655355.SAMN05216283_10272"/>
<evidence type="ECO:0000256" key="5">
    <source>
        <dbReference type="ARBA" id="ARBA00023136"/>
    </source>
</evidence>
<keyword evidence="4 6" id="KW-1133">Transmembrane helix</keyword>
<feature type="transmembrane region" description="Helical" evidence="6">
    <location>
        <begin position="98"/>
        <end position="117"/>
    </location>
</feature>
<keyword evidence="2" id="KW-1003">Cell membrane</keyword>
<feature type="transmembrane region" description="Helical" evidence="6">
    <location>
        <begin position="268"/>
        <end position="285"/>
    </location>
</feature>
<sequence length="347" mass="39598">MSLKNVSKFSVISPINKFDLKPKIIQALKFIAFLTLGALLFWLVYKDQDIERLKSILKNDVNYWWVWLSLFFGLLSHISRTMRWSLMIEPLGKKPRLLNTFLAVMVGYLMNLVFPRMGEISRCGVLARYEKMSFTQLIGTVVVERIIDVIMLLLLTLIVIVGQFGQVIQFMENNPDVREKLNSIAMSPWVILSIVALIALVVVFRKRLLHSSAFEKVRGILNNFAEGLKSIKDMKNKWAFILHSVFIWVMYYLMLYVVFFSFEFTSHLTMIAGLTTFVLGSYGMVAPVQGGIGAWHFMVVQALMVYGIDKADGMVFALLAHTSMTGMMIVVGLISLLILPFINRSKQ</sequence>
<dbReference type="GO" id="GO:0005886">
    <property type="term" value="C:plasma membrane"/>
    <property type="evidence" value="ECO:0007669"/>
    <property type="project" value="UniProtKB-SubCell"/>
</dbReference>
<feature type="transmembrane region" description="Helical" evidence="6">
    <location>
        <begin position="137"/>
        <end position="164"/>
    </location>
</feature>
<dbReference type="AlphaFoldDB" id="A0A1I2EEH5"/>
<evidence type="ECO:0008006" key="9">
    <source>
        <dbReference type="Google" id="ProtNLM"/>
    </source>
</evidence>
<evidence type="ECO:0000256" key="3">
    <source>
        <dbReference type="ARBA" id="ARBA00022692"/>
    </source>
</evidence>
<keyword evidence="8" id="KW-1185">Reference proteome</keyword>
<dbReference type="PANTHER" id="PTHR39087">
    <property type="entry name" value="UPF0104 MEMBRANE PROTEIN MJ1595"/>
    <property type="match status" value="1"/>
</dbReference>
<evidence type="ECO:0000313" key="7">
    <source>
        <dbReference type="EMBL" id="SFE91352.1"/>
    </source>
</evidence>
<reference evidence="7 8" key="1">
    <citation type="submission" date="2016-10" db="EMBL/GenBank/DDBJ databases">
        <authorList>
            <person name="de Groot N.N."/>
        </authorList>
    </citation>
    <scope>NUCLEOTIDE SEQUENCE [LARGE SCALE GENOMIC DNA]</scope>
    <source>
        <strain evidence="7 8">CGMCC 1.9156</strain>
    </source>
</reference>
<dbReference type="Proteomes" id="UP000198964">
    <property type="component" value="Unassembled WGS sequence"/>
</dbReference>